<feature type="transmembrane region" description="Helical" evidence="1">
    <location>
        <begin position="38"/>
        <end position="56"/>
    </location>
</feature>
<dbReference type="Proteomes" id="UP000617402">
    <property type="component" value="Unassembled WGS sequence"/>
</dbReference>
<protein>
    <recommendedName>
        <fullName evidence="4">Zinc ribbon domain-containing protein</fullName>
    </recommendedName>
</protein>
<dbReference type="EMBL" id="JACVHF010000008">
    <property type="protein sequence ID" value="MBC9784813.1"/>
    <property type="molecule type" value="Genomic_DNA"/>
</dbReference>
<keyword evidence="1" id="KW-1133">Transmembrane helix</keyword>
<proteinExistence type="predicted"/>
<comment type="caution">
    <text evidence="2">The sequence shown here is derived from an EMBL/GenBank/DDBJ whole genome shotgun (WGS) entry which is preliminary data.</text>
</comment>
<keyword evidence="1" id="KW-0472">Membrane</keyword>
<reference evidence="2 3" key="1">
    <citation type="submission" date="2020-07" db="EMBL/GenBank/DDBJ databases">
        <title>Draft whole-genome sequence of Heliobacterium chlorum DSM 3682, type strain.</title>
        <authorList>
            <person name="Kyndt J.A."/>
            <person name="Meyer T.E."/>
            <person name="Imhoff J.F."/>
        </authorList>
    </citation>
    <scope>NUCLEOTIDE SEQUENCE [LARGE SCALE GENOMIC DNA]</scope>
    <source>
        <strain evidence="2 3">DSM 3682</strain>
    </source>
</reference>
<evidence type="ECO:0008006" key="4">
    <source>
        <dbReference type="Google" id="ProtNLM"/>
    </source>
</evidence>
<dbReference type="RefSeq" id="WP_188040107.1">
    <property type="nucleotide sequence ID" value="NZ_JACVHF010000008.1"/>
</dbReference>
<evidence type="ECO:0000313" key="3">
    <source>
        <dbReference type="Proteomes" id="UP000617402"/>
    </source>
</evidence>
<sequence>MVLKGLTTCKVCHQDVAAKEKTCPRCGTTLRWRWVKKIVIGIGGFLVFIMCTGVFGDSMEKSISNIHSTRLSSSTPTVEFIGNPREEASRVDSGDLLSVMYVWRNLGISKAKSDIF</sequence>
<keyword evidence="1" id="KW-0812">Transmembrane</keyword>
<gene>
    <name evidence="2" type="ORF">H1S01_09845</name>
</gene>
<accession>A0ABR7T206</accession>
<organism evidence="2 3">
    <name type="scientific">Heliobacterium chlorum</name>
    <dbReference type="NCBI Taxonomy" id="2698"/>
    <lineage>
        <taxon>Bacteria</taxon>
        <taxon>Bacillati</taxon>
        <taxon>Bacillota</taxon>
        <taxon>Clostridia</taxon>
        <taxon>Eubacteriales</taxon>
        <taxon>Heliobacteriaceae</taxon>
        <taxon>Heliobacterium</taxon>
    </lineage>
</organism>
<evidence type="ECO:0000256" key="1">
    <source>
        <dbReference type="SAM" id="Phobius"/>
    </source>
</evidence>
<name>A0ABR7T206_HELCL</name>
<keyword evidence="3" id="KW-1185">Reference proteome</keyword>
<evidence type="ECO:0000313" key="2">
    <source>
        <dbReference type="EMBL" id="MBC9784813.1"/>
    </source>
</evidence>